<dbReference type="Gene3D" id="4.10.240.10">
    <property type="entry name" value="Zn(2)-C6 fungal-type DNA-binding domain"/>
    <property type="match status" value="1"/>
</dbReference>
<dbReference type="PANTHER" id="PTHR31001">
    <property type="entry name" value="UNCHARACTERIZED TRANSCRIPTIONAL REGULATORY PROTEIN"/>
    <property type="match status" value="1"/>
</dbReference>
<protein>
    <recommendedName>
        <fullName evidence="6">Zn(2)-C6 fungal-type domain-containing protein</fullName>
    </recommendedName>
</protein>
<dbReference type="GO" id="GO:0003677">
    <property type="term" value="F:DNA binding"/>
    <property type="evidence" value="ECO:0007669"/>
    <property type="project" value="InterPro"/>
</dbReference>
<evidence type="ECO:0000256" key="2">
    <source>
        <dbReference type="ARBA" id="ARBA00022723"/>
    </source>
</evidence>
<sequence length="765" mass="85305">LPLSPRTMHPSPYERPLARSAPPPVPSIEETLVPSQAQRHLLNRASKRVRGEIACAECRRLKIRCDKTVPCSTCVKRCVITTRFFAITLMATPATAQRLRGIVSEWHVAFSSGLVCTIPPGDSSRFVLAATEHLELKLAQMEARKHSLEDALAILSDKPHPLLNIPETKDDEDAEFLDDAALKLKAVDDASESAVEAIGALHIDGKGVSRFFGPSGGSESLLLQAESVEKQRTPHLLRELDTSYLPPEILHCSSAFPFMPPGFSREPIQEMIESFLPPMGRAVALCETFLEHLSWMFHIVSRRQLFEELIPAIYKRSYTVYGPHDLAVLLITLGIGALVDLEQQPYNLEAQHYYRLARAALMLQSVMSEASIVTIKTLHLMSIYNGLSGKESNMEASYGFLDMACQVALMTGMHIDPSMWGFRGQQAYDRRIYFWNLCVAMLWQSLVTGRPPSILSQYIDCRIPTEEEEDMYGGGGPPTGLGAWGHRVSHHCLLPVVRITLAVKTPAYEQVLALDEKLRNLVQPLPNSDDEGTAISMKNFIRSHYRDLMSLFLHRAFFAQAMMDRDISPCKSPFLHSVLAAYHAACTVLEDTVEQFSKKPLLVARVWRIWSLAFSASVVIGTMAIRGTNLNLNPPPLPQFQIACSVFRSAAETSNRAARALPILQSMLNKAHHAHQLYLGETRVPLRGSDEEISVFSGRVSQPKKVLDPSPDPKSDASCYNPPSSHHRIDREVPYRDCVDHELGELGAMGDRWDSFMHHSDVFGT</sequence>
<name>A0AAD2HND8_9AGAR</name>
<dbReference type="SMART" id="SM00906">
    <property type="entry name" value="Fungal_trans"/>
    <property type="match status" value="1"/>
</dbReference>
<dbReference type="SMART" id="SM00066">
    <property type="entry name" value="GAL4"/>
    <property type="match status" value="1"/>
</dbReference>
<dbReference type="EMBL" id="CAVNYO010000421">
    <property type="protein sequence ID" value="CAK5278120.1"/>
    <property type="molecule type" value="Genomic_DNA"/>
</dbReference>
<feature type="domain" description="Zn(2)-C6 fungal-type" evidence="6">
    <location>
        <begin position="54"/>
        <end position="84"/>
    </location>
</feature>
<reference evidence="7" key="1">
    <citation type="submission" date="2023-11" db="EMBL/GenBank/DDBJ databases">
        <authorList>
            <person name="De Vega J J."/>
            <person name="De Vega J J."/>
        </authorList>
    </citation>
    <scope>NUCLEOTIDE SEQUENCE</scope>
</reference>
<accession>A0AAD2HND8</accession>
<evidence type="ECO:0000259" key="6">
    <source>
        <dbReference type="PROSITE" id="PS50048"/>
    </source>
</evidence>
<dbReference type="CDD" id="cd00067">
    <property type="entry name" value="GAL4"/>
    <property type="match status" value="1"/>
</dbReference>
<dbReference type="CDD" id="cd12148">
    <property type="entry name" value="fungal_TF_MHR"/>
    <property type="match status" value="1"/>
</dbReference>
<evidence type="ECO:0000256" key="5">
    <source>
        <dbReference type="SAM" id="MobiDB-lite"/>
    </source>
</evidence>
<dbReference type="SUPFAM" id="SSF57701">
    <property type="entry name" value="Zn2/Cys6 DNA-binding domain"/>
    <property type="match status" value="1"/>
</dbReference>
<dbReference type="GO" id="GO:0008270">
    <property type="term" value="F:zinc ion binding"/>
    <property type="evidence" value="ECO:0007669"/>
    <property type="project" value="InterPro"/>
</dbReference>
<dbReference type="Proteomes" id="UP001295794">
    <property type="component" value="Unassembled WGS sequence"/>
</dbReference>
<evidence type="ECO:0000256" key="4">
    <source>
        <dbReference type="SAM" id="Coils"/>
    </source>
</evidence>
<dbReference type="Pfam" id="PF04082">
    <property type="entry name" value="Fungal_trans"/>
    <property type="match status" value="1"/>
</dbReference>
<comment type="caution">
    <text evidence="7">The sequence shown here is derived from an EMBL/GenBank/DDBJ whole genome shotgun (WGS) entry which is preliminary data.</text>
</comment>
<dbReference type="InterPro" id="IPR036864">
    <property type="entry name" value="Zn2-C6_fun-type_DNA-bd_sf"/>
</dbReference>
<gene>
    <name evidence="7" type="ORF">MYCIT1_LOCUS27401</name>
</gene>
<keyword evidence="2" id="KW-0479">Metal-binding</keyword>
<dbReference type="AlphaFoldDB" id="A0AAD2HND8"/>
<feature type="compositionally biased region" description="Basic and acidic residues" evidence="5">
    <location>
        <begin position="705"/>
        <end position="715"/>
    </location>
</feature>
<feature type="region of interest" description="Disordered" evidence="5">
    <location>
        <begin position="1"/>
        <end position="26"/>
    </location>
</feature>
<dbReference type="InterPro" id="IPR050613">
    <property type="entry name" value="Sec_Metabolite_Reg"/>
</dbReference>
<keyword evidence="4" id="KW-0175">Coiled coil</keyword>
<feature type="non-terminal residue" evidence="7">
    <location>
        <position position="1"/>
    </location>
</feature>
<evidence type="ECO:0000256" key="3">
    <source>
        <dbReference type="ARBA" id="ARBA00023242"/>
    </source>
</evidence>
<evidence type="ECO:0000256" key="1">
    <source>
        <dbReference type="ARBA" id="ARBA00004123"/>
    </source>
</evidence>
<proteinExistence type="predicted"/>
<feature type="coiled-coil region" evidence="4">
    <location>
        <begin position="131"/>
        <end position="158"/>
    </location>
</feature>
<dbReference type="GO" id="GO:0000981">
    <property type="term" value="F:DNA-binding transcription factor activity, RNA polymerase II-specific"/>
    <property type="evidence" value="ECO:0007669"/>
    <property type="project" value="InterPro"/>
</dbReference>
<keyword evidence="8" id="KW-1185">Reference proteome</keyword>
<keyword evidence="3" id="KW-0539">Nucleus</keyword>
<evidence type="ECO:0000313" key="8">
    <source>
        <dbReference type="Proteomes" id="UP001295794"/>
    </source>
</evidence>
<comment type="subcellular location">
    <subcellularLocation>
        <location evidence="1">Nucleus</location>
    </subcellularLocation>
</comment>
<dbReference type="PANTHER" id="PTHR31001:SF56">
    <property type="entry name" value="ZN(2)-C6 FUNGAL-TYPE DOMAIN-CONTAINING PROTEIN"/>
    <property type="match status" value="1"/>
</dbReference>
<feature type="region of interest" description="Disordered" evidence="5">
    <location>
        <begin position="700"/>
        <end position="728"/>
    </location>
</feature>
<dbReference type="InterPro" id="IPR001138">
    <property type="entry name" value="Zn2Cys6_DnaBD"/>
</dbReference>
<dbReference type="GO" id="GO:0006351">
    <property type="term" value="P:DNA-templated transcription"/>
    <property type="evidence" value="ECO:0007669"/>
    <property type="project" value="InterPro"/>
</dbReference>
<dbReference type="Pfam" id="PF00172">
    <property type="entry name" value="Zn_clus"/>
    <property type="match status" value="1"/>
</dbReference>
<organism evidence="7 8">
    <name type="scientific">Mycena citricolor</name>
    <dbReference type="NCBI Taxonomy" id="2018698"/>
    <lineage>
        <taxon>Eukaryota</taxon>
        <taxon>Fungi</taxon>
        <taxon>Dikarya</taxon>
        <taxon>Basidiomycota</taxon>
        <taxon>Agaricomycotina</taxon>
        <taxon>Agaricomycetes</taxon>
        <taxon>Agaricomycetidae</taxon>
        <taxon>Agaricales</taxon>
        <taxon>Marasmiineae</taxon>
        <taxon>Mycenaceae</taxon>
        <taxon>Mycena</taxon>
    </lineage>
</organism>
<dbReference type="GO" id="GO:0005634">
    <property type="term" value="C:nucleus"/>
    <property type="evidence" value="ECO:0007669"/>
    <property type="project" value="UniProtKB-SubCell"/>
</dbReference>
<dbReference type="PROSITE" id="PS50048">
    <property type="entry name" value="ZN2_CY6_FUNGAL_2"/>
    <property type="match status" value="1"/>
</dbReference>
<evidence type="ECO:0000313" key="7">
    <source>
        <dbReference type="EMBL" id="CAK5278120.1"/>
    </source>
</evidence>
<dbReference type="InterPro" id="IPR007219">
    <property type="entry name" value="XnlR_reg_dom"/>
</dbReference>